<evidence type="ECO:0000256" key="1">
    <source>
        <dbReference type="ARBA" id="ARBA00004772"/>
    </source>
</evidence>
<evidence type="ECO:0000256" key="9">
    <source>
        <dbReference type="RuleBase" id="RU366031"/>
    </source>
</evidence>
<keyword evidence="5 9" id="KW-0627">Porphyrin biosynthesis</keyword>
<evidence type="ECO:0000259" key="10">
    <source>
        <dbReference type="Pfam" id="PF02602"/>
    </source>
</evidence>
<reference evidence="11 12" key="2">
    <citation type="journal article" date="2018" name="J. Invertebr. Pathol.">
        <title>'Candidatus Aquirickettsiella gammari' (Gammaproteobacteria: Legionellales: Coxiellaceae): A bacterial pathogen of the freshwater crustacean Gammarus fossarum (Malacostraca: Amphipoda).</title>
        <authorList>
            <person name="Bojko J."/>
            <person name="Dunn A.M."/>
            <person name="Stebbing P.D."/>
            <person name="van Aerle R."/>
            <person name="Bacela-Spychalska K."/>
            <person name="Bean T.P."/>
            <person name="Urrutia A."/>
            <person name="Stentiford G.D."/>
        </authorList>
    </citation>
    <scope>NUCLEOTIDE SEQUENCE [LARGE SCALE GENOMIC DNA]</scope>
    <source>
        <strain evidence="11">RA15029</strain>
    </source>
</reference>
<dbReference type="InterPro" id="IPR036108">
    <property type="entry name" value="4pyrrol_syn_uPrphyn_synt_sf"/>
</dbReference>
<reference evidence="11 12" key="1">
    <citation type="journal article" date="2017" name="Int. J. Syst. Evol. Microbiol.">
        <title>Aquarickettsiella crustaci n. gen. n. sp. (Gammaproteobacteria: Legionellales: Coxiellaceae); a bacterial pathogen of the freshwater crustacean: Gammarus fossarum (Malacostraca: Amphipoda).</title>
        <authorList>
            <person name="Bojko J."/>
            <person name="Dunn A.M."/>
            <person name="Stebbing P.D."/>
            <person name="Van Aerle R."/>
            <person name="Bacela-Spychalska K."/>
            <person name="Bean T.P."/>
            <person name="Stentiford G.D."/>
        </authorList>
    </citation>
    <scope>NUCLEOTIDE SEQUENCE [LARGE SCALE GENOMIC DNA]</scope>
    <source>
        <strain evidence="11">RA15029</strain>
    </source>
</reference>
<evidence type="ECO:0000256" key="4">
    <source>
        <dbReference type="ARBA" id="ARBA00023239"/>
    </source>
</evidence>
<dbReference type="EMBL" id="NMOS02000001">
    <property type="protein sequence ID" value="RDH41078.1"/>
    <property type="molecule type" value="Genomic_DNA"/>
</dbReference>
<dbReference type="UniPathway" id="UPA00251">
    <property type="reaction ID" value="UER00320"/>
</dbReference>
<sequence>MKSLLDLKILITRPAHQAHELAIKIRLSNGIAICFPSLEIAPTPIKPLTLALKKLPTYDFVLFISPNAVFKTAYPIHKLWPDWPKHVKTVATGPGTVLALKQHKLPTDYYPEKDFSGTGLLTLPALQDLRQKKILILKGQGGRLYLAKELKSRGAHVNRLNVYKRQLPDPAKNNIPDKNAVDVIICTSNSGLKNLVHLLYPIWQDILFEKQLLVISPRIADSAKKLGFVKSPLISDNASNTAILQTLFSWREQSTWNHSRLPRSQKKPS</sequence>
<comment type="caution">
    <text evidence="11">The sequence shown here is derived from an EMBL/GenBank/DDBJ whole genome shotgun (WGS) entry which is preliminary data.</text>
</comment>
<accession>A0A370CJQ3</accession>
<keyword evidence="12" id="KW-1185">Reference proteome</keyword>
<dbReference type="PANTHER" id="PTHR38042">
    <property type="entry name" value="UROPORPHYRINOGEN-III SYNTHASE, CHLOROPLASTIC"/>
    <property type="match status" value="1"/>
</dbReference>
<evidence type="ECO:0000256" key="5">
    <source>
        <dbReference type="ARBA" id="ARBA00023244"/>
    </source>
</evidence>
<evidence type="ECO:0000313" key="11">
    <source>
        <dbReference type="EMBL" id="RDH41078.1"/>
    </source>
</evidence>
<dbReference type="InterPro" id="IPR003754">
    <property type="entry name" value="4pyrrol_synth_uPrphyn_synth"/>
</dbReference>
<dbReference type="GO" id="GO:0006782">
    <property type="term" value="P:protoporphyrinogen IX biosynthetic process"/>
    <property type="evidence" value="ECO:0007669"/>
    <property type="project" value="UniProtKB-UniRule"/>
</dbReference>
<evidence type="ECO:0000256" key="8">
    <source>
        <dbReference type="ARBA" id="ARBA00048617"/>
    </source>
</evidence>
<dbReference type="GO" id="GO:0004852">
    <property type="term" value="F:uroporphyrinogen-III synthase activity"/>
    <property type="evidence" value="ECO:0007669"/>
    <property type="project" value="UniProtKB-UniRule"/>
</dbReference>
<evidence type="ECO:0000256" key="7">
    <source>
        <dbReference type="ARBA" id="ARBA00040167"/>
    </source>
</evidence>
<evidence type="ECO:0000313" key="12">
    <source>
        <dbReference type="Proteomes" id="UP000226429"/>
    </source>
</evidence>
<dbReference type="PANTHER" id="PTHR38042:SF1">
    <property type="entry name" value="UROPORPHYRINOGEN-III SYNTHASE, CHLOROPLASTIC"/>
    <property type="match status" value="1"/>
</dbReference>
<keyword evidence="4 9" id="KW-0456">Lyase</keyword>
<organism evidence="11 12">
    <name type="scientific">Candidatus Aquirickettsiella gammari</name>
    <dbReference type="NCBI Taxonomy" id="2016198"/>
    <lineage>
        <taxon>Bacteria</taxon>
        <taxon>Pseudomonadati</taxon>
        <taxon>Pseudomonadota</taxon>
        <taxon>Gammaproteobacteria</taxon>
        <taxon>Legionellales</taxon>
        <taxon>Coxiellaceae</taxon>
        <taxon>Candidatus Aquirickettsiella</taxon>
    </lineage>
</organism>
<comment type="pathway">
    <text evidence="1 9">Porphyrin-containing compound metabolism; protoporphyrin-IX biosynthesis; coproporphyrinogen-III from 5-aminolevulinate: step 3/4.</text>
</comment>
<evidence type="ECO:0000256" key="2">
    <source>
        <dbReference type="ARBA" id="ARBA00008133"/>
    </source>
</evidence>
<dbReference type="InterPro" id="IPR039793">
    <property type="entry name" value="UROS/Hem4"/>
</dbReference>
<evidence type="ECO:0000256" key="3">
    <source>
        <dbReference type="ARBA" id="ARBA00013109"/>
    </source>
</evidence>
<name>A0A370CJQ3_9COXI</name>
<evidence type="ECO:0000256" key="6">
    <source>
        <dbReference type="ARBA" id="ARBA00037589"/>
    </source>
</evidence>
<comment type="catalytic activity">
    <reaction evidence="8 9">
        <text>hydroxymethylbilane = uroporphyrinogen III + H2O</text>
        <dbReference type="Rhea" id="RHEA:18965"/>
        <dbReference type="ChEBI" id="CHEBI:15377"/>
        <dbReference type="ChEBI" id="CHEBI:57308"/>
        <dbReference type="ChEBI" id="CHEBI:57845"/>
        <dbReference type="EC" id="4.2.1.75"/>
    </reaction>
</comment>
<dbReference type="GO" id="GO:0006780">
    <property type="term" value="P:uroporphyrinogen III biosynthetic process"/>
    <property type="evidence" value="ECO:0007669"/>
    <property type="project" value="UniProtKB-UniRule"/>
</dbReference>
<comment type="function">
    <text evidence="6 9">Catalyzes cyclization of the linear tetrapyrrole, hydroxymethylbilane, to the macrocyclic uroporphyrinogen III.</text>
</comment>
<dbReference type="EC" id="4.2.1.75" evidence="3 9"/>
<dbReference type="CDD" id="cd06578">
    <property type="entry name" value="HemD"/>
    <property type="match status" value="1"/>
</dbReference>
<dbReference type="AlphaFoldDB" id="A0A370CJQ3"/>
<dbReference type="Pfam" id="PF02602">
    <property type="entry name" value="HEM4"/>
    <property type="match status" value="1"/>
</dbReference>
<proteinExistence type="inferred from homology"/>
<comment type="similarity">
    <text evidence="2 9">Belongs to the uroporphyrinogen-III synthase family.</text>
</comment>
<feature type="domain" description="Tetrapyrrole biosynthesis uroporphyrinogen III synthase" evidence="10">
    <location>
        <begin position="21"/>
        <end position="228"/>
    </location>
</feature>
<protein>
    <recommendedName>
        <fullName evidence="7 9">Uroporphyrinogen-III synthase</fullName>
        <ecNumber evidence="3 9">4.2.1.75</ecNumber>
    </recommendedName>
</protein>
<dbReference type="SUPFAM" id="SSF69618">
    <property type="entry name" value="HemD-like"/>
    <property type="match status" value="1"/>
</dbReference>
<gene>
    <name evidence="11" type="ORF">CFE62_000200</name>
</gene>
<dbReference type="Gene3D" id="3.40.50.10090">
    <property type="match status" value="2"/>
</dbReference>
<dbReference type="Proteomes" id="UP000226429">
    <property type="component" value="Unassembled WGS sequence"/>
</dbReference>